<protein>
    <submittedName>
        <fullName evidence="1">Uncharacterized protein</fullName>
    </submittedName>
</protein>
<name>A0AC60Q243_IXOPE</name>
<evidence type="ECO:0000313" key="1">
    <source>
        <dbReference type="EMBL" id="KAG0427275.1"/>
    </source>
</evidence>
<proteinExistence type="predicted"/>
<accession>A0AC60Q243</accession>
<gene>
    <name evidence="1" type="ORF">HPB47_025668</name>
</gene>
<dbReference type="EMBL" id="JABSTQ010009645">
    <property type="protein sequence ID" value="KAG0427275.1"/>
    <property type="molecule type" value="Genomic_DNA"/>
</dbReference>
<evidence type="ECO:0000313" key="2">
    <source>
        <dbReference type="Proteomes" id="UP000805193"/>
    </source>
</evidence>
<sequence>MKRQQKKAERRGRRSRRDSRVERWGETNCGSPRGAPYVLPLKQREVRHFGYAIDYELQGVRKDAPLAEPIPEECAPFLVRLVNSGHLGGLSDQLIVTRYLPGQGSSFDPQKVKKVLFKVIQQCEEIDIAIDAVISDMGPDNRAIWRL</sequence>
<organism evidence="1 2">
    <name type="scientific">Ixodes persulcatus</name>
    <name type="common">Taiga tick</name>
    <dbReference type="NCBI Taxonomy" id="34615"/>
    <lineage>
        <taxon>Eukaryota</taxon>
        <taxon>Metazoa</taxon>
        <taxon>Ecdysozoa</taxon>
        <taxon>Arthropoda</taxon>
        <taxon>Chelicerata</taxon>
        <taxon>Arachnida</taxon>
        <taxon>Acari</taxon>
        <taxon>Parasitiformes</taxon>
        <taxon>Ixodida</taxon>
        <taxon>Ixodoidea</taxon>
        <taxon>Ixodidae</taxon>
        <taxon>Ixodinae</taxon>
        <taxon>Ixodes</taxon>
    </lineage>
</organism>
<comment type="caution">
    <text evidence="1">The sequence shown here is derived from an EMBL/GenBank/DDBJ whole genome shotgun (WGS) entry which is preliminary data.</text>
</comment>
<dbReference type="Proteomes" id="UP000805193">
    <property type="component" value="Unassembled WGS sequence"/>
</dbReference>
<keyword evidence="2" id="KW-1185">Reference proteome</keyword>
<reference evidence="1 2" key="1">
    <citation type="journal article" date="2020" name="Cell">
        <title>Large-Scale Comparative Analyses of Tick Genomes Elucidate Their Genetic Diversity and Vector Capacities.</title>
        <authorList>
            <consortium name="Tick Genome and Microbiome Consortium (TIGMIC)"/>
            <person name="Jia N."/>
            <person name="Wang J."/>
            <person name="Shi W."/>
            <person name="Du L."/>
            <person name="Sun Y."/>
            <person name="Zhan W."/>
            <person name="Jiang J.F."/>
            <person name="Wang Q."/>
            <person name="Zhang B."/>
            <person name="Ji P."/>
            <person name="Bell-Sakyi L."/>
            <person name="Cui X.M."/>
            <person name="Yuan T.T."/>
            <person name="Jiang B.G."/>
            <person name="Yang W.F."/>
            <person name="Lam T.T."/>
            <person name="Chang Q.C."/>
            <person name="Ding S.J."/>
            <person name="Wang X.J."/>
            <person name="Zhu J.G."/>
            <person name="Ruan X.D."/>
            <person name="Zhao L."/>
            <person name="Wei J.T."/>
            <person name="Ye R.Z."/>
            <person name="Que T.C."/>
            <person name="Du C.H."/>
            <person name="Zhou Y.H."/>
            <person name="Cheng J.X."/>
            <person name="Dai P.F."/>
            <person name="Guo W.B."/>
            <person name="Han X.H."/>
            <person name="Huang E.J."/>
            <person name="Li L.F."/>
            <person name="Wei W."/>
            <person name="Gao Y.C."/>
            <person name="Liu J.Z."/>
            <person name="Shao H.Z."/>
            <person name="Wang X."/>
            <person name="Wang C.C."/>
            <person name="Yang T.C."/>
            <person name="Huo Q.B."/>
            <person name="Li W."/>
            <person name="Chen H.Y."/>
            <person name="Chen S.E."/>
            <person name="Zhou L.G."/>
            <person name="Ni X.B."/>
            <person name="Tian J.H."/>
            <person name="Sheng Y."/>
            <person name="Liu T."/>
            <person name="Pan Y.S."/>
            <person name="Xia L.Y."/>
            <person name="Li J."/>
            <person name="Zhao F."/>
            <person name="Cao W.C."/>
        </authorList>
    </citation>
    <scope>NUCLEOTIDE SEQUENCE [LARGE SCALE GENOMIC DNA]</scope>
    <source>
        <strain evidence="1">Iper-2018</strain>
    </source>
</reference>